<proteinExistence type="predicted"/>
<gene>
    <name evidence="1" type="ORF">ACFQ2K_30400</name>
</gene>
<dbReference type="EMBL" id="JBHTGL010000008">
    <property type="protein sequence ID" value="MFD0626384.1"/>
    <property type="molecule type" value="Genomic_DNA"/>
</dbReference>
<organism evidence="1 2">
    <name type="scientific">Streptomyces sanglieri</name>
    <dbReference type="NCBI Taxonomy" id="193460"/>
    <lineage>
        <taxon>Bacteria</taxon>
        <taxon>Bacillati</taxon>
        <taxon>Actinomycetota</taxon>
        <taxon>Actinomycetes</taxon>
        <taxon>Kitasatosporales</taxon>
        <taxon>Streptomycetaceae</taxon>
        <taxon>Streptomyces</taxon>
    </lineage>
</organism>
<dbReference type="Proteomes" id="UP001596915">
    <property type="component" value="Unassembled WGS sequence"/>
</dbReference>
<accession>A0ABW2WXW3</accession>
<sequence>MPVIPEREFGIGSPGLVIAVQGVHVPERSSEVLPELYPELAASGGLREALAREAVRRGRRAEPLDPVEGYGPAVAACCARGEARFAVYATNTDEREFRIEISTDSGWRWGAFGSTGDLAVVDAILHAWREGASIGQLRREWPLLDASPLEAAPPGRVVSTAWRLTLERSPVIRLGDAELAEALYAQPALRVFFPFPSHGEFSLLSSTADPFYEEVPRAVPSGDGLWDVVLLRSLWSPHIPSRVLGSRLGAREAAALMAANIPAGSGPAVEGGWPQPPPARPPVIGVIDG</sequence>
<keyword evidence="2" id="KW-1185">Reference proteome</keyword>
<evidence type="ECO:0000313" key="2">
    <source>
        <dbReference type="Proteomes" id="UP001596915"/>
    </source>
</evidence>
<dbReference type="InterPro" id="IPR045682">
    <property type="entry name" value="DUF6193"/>
</dbReference>
<protein>
    <submittedName>
        <fullName evidence="1">DUF6193 family natural product biosynthesis protein</fullName>
    </submittedName>
</protein>
<dbReference type="Pfam" id="PF19692">
    <property type="entry name" value="DUF6193"/>
    <property type="match status" value="1"/>
</dbReference>
<comment type="caution">
    <text evidence="1">The sequence shown here is derived from an EMBL/GenBank/DDBJ whole genome shotgun (WGS) entry which is preliminary data.</text>
</comment>
<name>A0ABW2WXW3_9ACTN</name>
<evidence type="ECO:0000313" key="1">
    <source>
        <dbReference type="EMBL" id="MFD0626384.1"/>
    </source>
</evidence>
<reference evidence="2" key="1">
    <citation type="journal article" date="2019" name="Int. J. Syst. Evol. Microbiol.">
        <title>The Global Catalogue of Microorganisms (GCM) 10K type strain sequencing project: providing services to taxonomists for standard genome sequencing and annotation.</title>
        <authorList>
            <consortium name="The Broad Institute Genomics Platform"/>
            <consortium name="The Broad Institute Genome Sequencing Center for Infectious Disease"/>
            <person name="Wu L."/>
            <person name="Ma J."/>
        </authorList>
    </citation>
    <scope>NUCLEOTIDE SEQUENCE [LARGE SCALE GENOMIC DNA]</scope>
    <source>
        <strain evidence="2">JCM 12607</strain>
    </source>
</reference>